<keyword evidence="2" id="KW-0902">Two-component regulatory system</keyword>
<accession>A0ABT7A7P3</accession>
<dbReference type="PANTHER" id="PTHR47691:SF3">
    <property type="entry name" value="HTH-TYPE TRANSCRIPTIONAL REGULATOR RV0890C-RELATED"/>
    <property type="match status" value="1"/>
</dbReference>
<dbReference type="SUPFAM" id="SSF48452">
    <property type="entry name" value="TPR-like"/>
    <property type="match status" value="2"/>
</dbReference>
<evidence type="ECO:0000256" key="3">
    <source>
        <dbReference type="ARBA" id="ARBA00023125"/>
    </source>
</evidence>
<dbReference type="PROSITE" id="PS51755">
    <property type="entry name" value="OMPR_PHOB"/>
    <property type="match status" value="1"/>
</dbReference>
<feature type="compositionally biased region" description="Low complexity" evidence="5">
    <location>
        <begin position="1164"/>
        <end position="1175"/>
    </location>
</feature>
<dbReference type="SMART" id="SM00862">
    <property type="entry name" value="Trans_reg_C"/>
    <property type="match status" value="1"/>
</dbReference>
<keyword evidence="8" id="KW-1185">Reference proteome</keyword>
<dbReference type="InterPro" id="IPR005158">
    <property type="entry name" value="BTAD"/>
</dbReference>
<dbReference type="Proteomes" id="UP001214441">
    <property type="component" value="Unassembled WGS sequence"/>
</dbReference>
<evidence type="ECO:0000256" key="1">
    <source>
        <dbReference type="ARBA" id="ARBA00005820"/>
    </source>
</evidence>
<comment type="similarity">
    <text evidence="1">Belongs to the AfsR/DnrI/RedD regulatory family.</text>
</comment>
<protein>
    <submittedName>
        <fullName evidence="7">BTAD domain-containing putative transcriptional regulator</fullName>
    </submittedName>
</protein>
<dbReference type="SMART" id="SM01043">
    <property type="entry name" value="BTAD"/>
    <property type="match status" value="1"/>
</dbReference>
<evidence type="ECO:0000256" key="2">
    <source>
        <dbReference type="ARBA" id="ARBA00023012"/>
    </source>
</evidence>
<dbReference type="Gene3D" id="3.40.50.300">
    <property type="entry name" value="P-loop containing nucleotide triphosphate hydrolases"/>
    <property type="match status" value="1"/>
</dbReference>
<evidence type="ECO:0000256" key="5">
    <source>
        <dbReference type="SAM" id="MobiDB-lite"/>
    </source>
</evidence>
<feature type="DNA-binding region" description="OmpR/PhoB-type" evidence="4">
    <location>
        <begin position="1"/>
        <end position="96"/>
    </location>
</feature>
<dbReference type="InterPro" id="IPR001867">
    <property type="entry name" value="OmpR/PhoB-type_DNA-bd"/>
</dbReference>
<dbReference type="SUPFAM" id="SSF52540">
    <property type="entry name" value="P-loop containing nucleoside triphosphate hydrolases"/>
    <property type="match status" value="1"/>
</dbReference>
<dbReference type="Gene3D" id="1.10.10.10">
    <property type="entry name" value="Winged helix-like DNA-binding domain superfamily/Winged helix DNA-binding domain"/>
    <property type="match status" value="1"/>
</dbReference>
<evidence type="ECO:0000313" key="8">
    <source>
        <dbReference type="Proteomes" id="UP001214441"/>
    </source>
</evidence>
<dbReference type="CDD" id="cd15831">
    <property type="entry name" value="BTAD"/>
    <property type="match status" value="1"/>
</dbReference>
<dbReference type="InterPro" id="IPR011990">
    <property type="entry name" value="TPR-like_helical_dom_sf"/>
</dbReference>
<evidence type="ECO:0000313" key="7">
    <source>
        <dbReference type="EMBL" id="MDJ1137348.1"/>
    </source>
</evidence>
<dbReference type="InterPro" id="IPR027417">
    <property type="entry name" value="P-loop_NTPase"/>
</dbReference>
<feature type="domain" description="OmpR/PhoB-type" evidence="6">
    <location>
        <begin position="1"/>
        <end position="96"/>
    </location>
</feature>
<organism evidence="7 8">
    <name type="scientific">Streptomyces iconiensis</name>
    <dbReference type="NCBI Taxonomy" id="1384038"/>
    <lineage>
        <taxon>Bacteria</taxon>
        <taxon>Bacillati</taxon>
        <taxon>Actinomycetota</taxon>
        <taxon>Actinomycetes</taxon>
        <taxon>Kitasatosporales</taxon>
        <taxon>Streptomycetaceae</taxon>
        <taxon>Streptomyces</taxon>
    </lineage>
</organism>
<comment type="caution">
    <text evidence="7">The sequence shown here is derived from an EMBL/GenBank/DDBJ whole genome shotgun (WGS) entry which is preliminary data.</text>
</comment>
<feature type="region of interest" description="Disordered" evidence="5">
    <location>
        <begin position="244"/>
        <end position="330"/>
    </location>
</feature>
<proteinExistence type="inferred from homology"/>
<evidence type="ECO:0000259" key="6">
    <source>
        <dbReference type="PROSITE" id="PS51755"/>
    </source>
</evidence>
<feature type="region of interest" description="Disordered" evidence="5">
    <location>
        <begin position="1164"/>
        <end position="1217"/>
    </location>
</feature>
<dbReference type="PANTHER" id="PTHR47691">
    <property type="entry name" value="REGULATOR-RELATED"/>
    <property type="match status" value="1"/>
</dbReference>
<keyword evidence="3 4" id="KW-0238">DNA-binding</keyword>
<sequence>MRYLILGASEARDAAGRALPLGGQRLRALLAALALRAESQAPVSPDALISEVWADTEPEAMPDNAPAALQALVGRLRRVIGRDAVESLPGGYRLRTDPEADEVDLVRFQRLAAEGERALEAGDPATAAAALREGLALWRGPALADLPDRASAAARAESLRLVALQRRLAADLALGSSARVLPELRELAAERPLDEPLQALFIRALRDAGRTAEALTMYESVRKGIAARLGADPGAELRSLHAELLAGGPGPGEHTRTHNGTPAPGRASPQGTPYPSGTPYPPGTTSPSGTQPSPDTQPSPGTKPPPGTEPHSGTEQQHRKPGSPGNLRSRLTSFVGREADIATIGGDLARARLVTLTGPGGSGKTRLSEQVAVTASATSPAPYPDGTWLVELAPLDHPDAVPGAVLSALGRRETALSTAATEGARSMGADSDATALLIEHCQHRALLLVLDNCEHVIAAAATLAETLLAHCPRLTVLATSREPLGVPGETVRPVEPLSPASALRLFADRAAAARPGFRTEEDPAAVAEICRRLDGLPLAIELAAARLRSLTPHQIASRLDDRFRLLTSGSRTVLPRQQTLRAVVDWSWDLLDERERTVLRRLSVFAGGCTLSAAERVCADGNAITGGEHAVSGDGNAVTGGENAVQADGNAVSGDDVLDVLSALVDKSILVADHPQDRAGTGVRYRMLETIHEYARERASEHPADRTAAERRHTDQILRFVTAAEPRLRSSEQLSWLPRMEADLDNIRAVLHRAAQRRDLDTMVELVRAVGWFWWLRNYRDEGSRWVGAILEMLPADASVRDERQELLFREFQLLDYFLIAENRAQELFQDPGHQKTAAELVEAFRKPGPASARFPGMLWPFTGYFSEGSRGVAPLMDLSVANCRRYSGPWELAVALLFRAHVRIDAPGGVSRTAEDITEVEALSEATGDRWLLSQLCGLRAEIAIQKGNYDAARAECERAMRYARQLGALTEIPVLLVRIADIWFRQGDGEQAEKLAQRAVDDAERLGVPDAQTLAVFLRATVALENRETARARALYSESELYATVGTPPAVFAIAMRMLDARITASEADGASGGRAREQRVTEAVRKAREALRLAVDSEVAELFLTNGLLNTAFVVHKAGHHSLAVRIADAAEPLRVGPANVPEQRLDRAIRAAADEVAGASAAAGAPGTSDANDASGAPDSPPLTSEQVIEQLDALLTPADEGTPQPPSAARDL</sequence>
<feature type="compositionally biased region" description="Pro residues" evidence="5">
    <location>
        <begin position="295"/>
        <end position="308"/>
    </location>
</feature>
<feature type="compositionally biased region" description="Low complexity" evidence="5">
    <location>
        <begin position="285"/>
        <end position="294"/>
    </location>
</feature>
<dbReference type="Gene3D" id="1.25.40.10">
    <property type="entry name" value="Tetratricopeptide repeat domain"/>
    <property type="match status" value="2"/>
</dbReference>
<evidence type="ECO:0000256" key="4">
    <source>
        <dbReference type="PROSITE-ProRule" id="PRU01091"/>
    </source>
</evidence>
<dbReference type="EMBL" id="JANCPR020000055">
    <property type="protein sequence ID" value="MDJ1137348.1"/>
    <property type="molecule type" value="Genomic_DNA"/>
</dbReference>
<dbReference type="PRINTS" id="PR00364">
    <property type="entry name" value="DISEASERSIST"/>
</dbReference>
<dbReference type="RefSeq" id="WP_274045482.1">
    <property type="nucleotide sequence ID" value="NZ_JANCPR020000055.1"/>
</dbReference>
<gene>
    <name evidence="7" type="ORF">NMN56_036450</name>
</gene>
<dbReference type="InterPro" id="IPR036388">
    <property type="entry name" value="WH-like_DNA-bd_sf"/>
</dbReference>
<name>A0ABT7A7P3_9ACTN</name>
<dbReference type="Pfam" id="PF03704">
    <property type="entry name" value="BTAD"/>
    <property type="match status" value="1"/>
</dbReference>
<reference evidence="7 8" key="1">
    <citation type="submission" date="2023-05" db="EMBL/GenBank/DDBJ databases">
        <title>Streptantibioticus silvisoli sp. nov., acidotolerant actinomycetes 1 from pine litter.</title>
        <authorList>
            <person name="Swiecimska M."/>
            <person name="Golinska P."/>
            <person name="Sangal V."/>
            <person name="Wachnowicz B."/>
            <person name="Goodfellow M."/>
        </authorList>
    </citation>
    <scope>NUCLEOTIDE SEQUENCE [LARGE SCALE GENOMIC DNA]</scope>
    <source>
        <strain evidence="7 8">DSM 42109</strain>
    </source>
</reference>